<keyword evidence="2" id="KW-0472">Membrane</keyword>
<evidence type="ECO:0000256" key="1">
    <source>
        <dbReference type="SAM" id="MobiDB-lite"/>
    </source>
</evidence>
<organism evidence="3 4">
    <name type="scientific">Parthenolecanium corni</name>
    <dbReference type="NCBI Taxonomy" id="536013"/>
    <lineage>
        <taxon>Eukaryota</taxon>
        <taxon>Metazoa</taxon>
        <taxon>Ecdysozoa</taxon>
        <taxon>Arthropoda</taxon>
        <taxon>Hexapoda</taxon>
        <taxon>Insecta</taxon>
        <taxon>Pterygota</taxon>
        <taxon>Neoptera</taxon>
        <taxon>Paraneoptera</taxon>
        <taxon>Hemiptera</taxon>
        <taxon>Sternorrhyncha</taxon>
        <taxon>Coccoidea</taxon>
        <taxon>Coccidae</taxon>
        <taxon>Parthenolecanium</taxon>
    </lineage>
</organism>
<protein>
    <submittedName>
        <fullName evidence="3">Uncharacterized protein</fullName>
    </submittedName>
</protein>
<feature type="transmembrane region" description="Helical" evidence="2">
    <location>
        <begin position="443"/>
        <end position="464"/>
    </location>
</feature>
<sequence length="522" mass="58541">MDRRSSCYLNSAYNRNVDDFDDYIDNESHLSLNSSNLGNHSYDSENETFVDAYFFDDRDSCASEDDQLAAFDQHHIGNRSYSLQQLQRYHYDAYAAATSTPDSKKYPERVTSTPKKQLTQQMQRQQSLTPSGRKNPQRREAMVRRRSLSSLSYQKTDPNFAEIHHQRGAVAGAAIRRSKSSLTLRPQHLMVDQTLSRYSFQAAARLNGGRYVGGIDRAGSVTSTPTRASLNFHNISEPALRLQPSLSAAVSPFQIRQKALMQSPSSHPPLPAPNDAPWSITENRNRSQSDMFTVRNPFLRRPYDALNSSCSSSRPLVSRNTAIISPIYNKTTTASPPSPFEVDHNSRMLSVSATERSFCSSTKTSSSWFQQLRKPRLPLCTLRTSAITLLISGTLTCLLCIHIIATRGKSYELTFSLISGFVILCLGFPCLRFQEWQWLPNRNYVSGYIILSVFSVLQSTALWVLDKYPNLQPEFVDLTRGALYGLSSLSMSVALLGVCASCCCKYPPPDNRVNHGVQGFTI</sequence>
<feature type="region of interest" description="Disordered" evidence="1">
    <location>
        <begin position="98"/>
        <end position="149"/>
    </location>
</feature>
<proteinExistence type="predicted"/>
<dbReference type="AlphaFoldDB" id="A0AAN9Y0U1"/>
<feature type="transmembrane region" description="Helical" evidence="2">
    <location>
        <begin position="411"/>
        <end position="431"/>
    </location>
</feature>
<reference evidence="3 4" key="1">
    <citation type="submission" date="2024-03" db="EMBL/GenBank/DDBJ databases">
        <title>Adaptation during the transition from Ophiocordyceps entomopathogen to insect associate is accompanied by gene loss and intensified selection.</title>
        <authorList>
            <person name="Ward C.M."/>
            <person name="Onetto C.A."/>
            <person name="Borneman A.R."/>
        </authorList>
    </citation>
    <scope>NUCLEOTIDE SEQUENCE [LARGE SCALE GENOMIC DNA]</scope>
    <source>
        <strain evidence="3">AWRI1</strain>
        <tissue evidence="3">Single Adult Female</tissue>
    </source>
</reference>
<feature type="transmembrane region" description="Helical" evidence="2">
    <location>
        <begin position="484"/>
        <end position="504"/>
    </location>
</feature>
<keyword evidence="4" id="KW-1185">Reference proteome</keyword>
<feature type="compositionally biased region" description="Low complexity" evidence="1">
    <location>
        <begin position="114"/>
        <end position="131"/>
    </location>
</feature>
<accession>A0AAN9Y0U1</accession>
<feature type="transmembrane region" description="Helical" evidence="2">
    <location>
        <begin position="382"/>
        <end position="405"/>
    </location>
</feature>
<evidence type="ECO:0000313" key="4">
    <source>
        <dbReference type="Proteomes" id="UP001367676"/>
    </source>
</evidence>
<evidence type="ECO:0000256" key="2">
    <source>
        <dbReference type="SAM" id="Phobius"/>
    </source>
</evidence>
<keyword evidence="2" id="KW-1133">Transmembrane helix</keyword>
<comment type="caution">
    <text evidence="3">The sequence shown here is derived from an EMBL/GenBank/DDBJ whole genome shotgun (WGS) entry which is preliminary data.</text>
</comment>
<name>A0AAN9Y0U1_9HEMI</name>
<dbReference type="Proteomes" id="UP001367676">
    <property type="component" value="Unassembled WGS sequence"/>
</dbReference>
<evidence type="ECO:0000313" key="3">
    <source>
        <dbReference type="EMBL" id="KAK7580214.1"/>
    </source>
</evidence>
<dbReference type="EMBL" id="JBBCAQ010000034">
    <property type="protein sequence ID" value="KAK7580214.1"/>
    <property type="molecule type" value="Genomic_DNA"/>
</dbReference>
<keyword evidence="2" id="KW-0812">Transmembrane</keyword>
<gene>
    <name evidence="3" type="ORF">V9T40_000843</name>
</gene>